<comment type="similarity">
    <text evidence="1">Belongs to the PstS family.</text>
</comment>
<dbReference type="SUPFAM" id="SSF53850">
    <property type="entry name" value="Periplasmic binding protein-like II"/>
    <property type="match status" value="1"/>
</dbReference>
<accession>A0A8J7GRL3</accession>
<keyword evidence="3" id="KW-0472">Membrane</keyword>
<evidence type="ECO:0000313" key="7">
    <source>
        <dbReference type="Proteomes" id="UP000622552"/>
    </source>
</evidence>
<dbReference type="Proteomes" id="UP000622552">
    <property type="component" value="Unassembled WGS sequence"/>
</dbReference>
<organism evidence="6 7">
    <name type="scientific">Longispora fulva</name>
    <dbReference type="NCBI Taxonomy" id="619741"/>
    <lineage>
        <taxon>Bacteria</taxon>
        <taxon>Bacillati</taxon>
        <taxon>Actinomycetota</taxon>
        <taxon>Actinomycetes</taxon>
        <taxon>Micromonosporales</taxon>
        <taxon>Micromonosporaceae</taxon>
        <taxon>Longispora</taxon>
    </lineage>
</organism>
<feature type="compositionally biased region" description="Low complexity" evidence="2">
    <location>
        <begin position="427"/>
        <end position="439"/>
    </location>
</feature>
<evidence type="ECO:0000313" key="6">
    <source>
        <dbReference type="EMBL" id="MBG6137429.1"/>
    </source>
</evidence>
<feature type="compositionally biased region" description="Gly residues" evidence="2">
    <location>
        <begin position="440"/>
        <end position="452"/>
    </location>
</feature>
<protein>
    <submittedName>
        <fullName evidence="6">Phosphate transport system substrate-binding protein</fullName>
    </submittedName>
</protein>
<feature type="compositionally biased region" description="Polar residues" evidence="2">
    <location>
        <begin position="377"/>
        <end position="390"/>
    </location>
</feature>
<evidence type="ECO:0000256" key="2">
    <source>
        <dbReference type="SAM" id="MobiDB-lite"/>
    </source>
</evidence>
<keyword evidence="4" id="KW-0732">Signal</keyword>
<dbReference type="PANTHER" id="PTHR42996:SF1">
    <property type="entry name" value="PHOSPHATE-BINDING PROTEIN PSTS"/>
    <property type="match status" value="1"/>
</dbReference>
<feature type="domain" description="PBP" evidence="5">
    <location>
        <begin position="21"/>
        <end position="315"/>
    </location>
</feature>
<sequence>MFRRFLVVLLLAAATLVGGAPAQAAPVIVPVTGVGSTWSANAIDEWRRGVAQYNWTINYDPLGSSKGRSYFAEGQSDFGVSEIPYGITDEGTGVADPPPSRAFVYMPIVAGGTSFMYNLKIGNNRVTNLRLSGETVAKIFTGVITSWDDKQIAEDNPELKLPARPIVPVYRSDGSGTTAQFTLWMSKEYPNLWHAFCKRAKRSENCGLTSQFPPGIIGTGAGGSAEAAGFVKQSSSEGAITYVEYSYAVQNEFPVAKIRNKSNYFIEPTADAVAVALLKAVIRPDLTQDLDGVYHNEDKRSYPLSSYSYMILPTKIERGLDENKGYSIARFGKYLLCEGQQKADILGYSPLPINLVRSGLEQVRKVPGAIQEDTDIKTCNNPTFSSTSPNKLAETAPQPPDCDQVGRTQCATGTGGLRKDTAKKKVTTQGTAGPVAAGTASGGAVDGSGGDGVSDVEASPVSLEADGGWRLRHTMMLLAAVLLIAVIVGPPLLSRRMRRGEDR</sequence>
<dbReference type="Pfam" id="PF12849">
    <property type="entry name" value="PBP_like_2"/>
    <property type="match status" value="1"/>
</dbReference>
<dbReference type="Gene3D" id="3.40.190.10">
    <property type="entry name" value="Periplasmic binding protein-like II"/>
    <property type="match status" value="2"/>
</dbReference>
<keyword evidence="3" id="KW-1133">Transmembrane helix</keyword>
<evidence type="ECO:0000256" key="4">
    <source>
        <dbReference type="SAM" id="SignalP"/>
    </source>
</evidence>
<reference evidence="6" key="1">
    <citation type="submission" date="2020-11" db="EMBL/GenBank/DDBJ databases">
        <title>Sequencing the genomes of 1000 actinobacteria strains.</title>
        <authorList>
            <person name="Klenk H.-P."/>
        </authorList>
    </citation>
    <scope>NUCLEOTIDE SEQUENCE</scope>
    <source>
        <strain evidence="6">DSM 45356</strain>
    </source>
</reference>
<comment type="caution">
    <text evidence="6">The sequence shown here is derived from an EMBL/GenBank/DDBJ whole genome shotgun (WGS) entry which is preliminary data.</text>
</comment>
<name>A0A8J7GRL3_9ACTN</name>
<dbReference type="RefSeq" id="WP_231398840.1">
    <property type="nucleotide sequence ID" value="NZ_BONS01000020.1"/>
</dbReference>
<evidence type="ECO:0000259" key="5">
    <source>
        <dbReference type="Pfam" id="PF12849"/>
    </source>
</evidence>
<dbReference type="InterPro" id="IPR050962">
    <property type="entry name" value="Phosphate-bind_PstS"/>
</dbReference>
<keyword evidence="3" id="KW-0812">Transmembrane</keyword>
<keyword evidence="7" id="KW-1185">Reference proteome</keyword>
<dbReference type="InterPro" id="IPR024370">
    <property type="entry name" value="PBP_domain"/>
</dbReference>
<proteinExistence type="inferred from homology"/>
<gene>
    <name evidence="6" type="ORF">IW245_003623</name>
</gene>
<dbReference type="AlphaFoldDB" id="A0A8J7GRL3"/>
<feature type="signal peptide" evidence="4">
    <location>
        <begin position="1"/>
        <end position="24"/>
    </location>
</feature>
<evidence type="ECO:0000256" key="3">
    <source>
        <dbReference type="SAM" id="Phobius"/>
    </source>
</evidence>
<dbReference type="CDD" id="cd13565">
    <property type="entry name" value="PBP2_PstS"/>
    <property type="match status" value="1"/>
</dbReference>
<dbReference type="PANTHER" id="PTHR42996">
    <property type="entry name" value="PHOSPHATE-BINDING PROTEIN PSTS"/>
    <property type="match status" value="1"/>
</dbReference>
<feature type="chain" id="PRO_5035264807" evidence="4">
    <location>
        <begin position="25"/>
        <end position="503"/>
    </location>
</feature>
<dbReference type="EMBL" id="JADOUF010000001">
    <property type="protein sequence ID" value="MBG6137429.1"/>
    <property type="molecule type" value="Genomic_DNA"/>
</dbReference>
<feature type="transmembrane region" description="Helical" evidence="3">
    <location>
        <begin position="475"/>
        <end position="493"/>
    </location>
</feature>
<evidence type="ECO:0000256" key="1">
    <source>
        <dbReference type="ARBA" id="ARBA00008725"/>
    </source>
</evidence>
<feature type="region of interest" description="Disordered" evidence="2">
    <location>
        <begin position="377"/>
        <end position="455"/>
    </location>
</feature>